<comment type="caution">
    <text evidence="4">The sequence shown here is derived from an EMBL/GenBank/DDBJ whole genome shotgun (WGS) entry which is preliminary data.</text>
</comment>
<dbReference type="InterPro" id="IPR011990">
    <property type="entry name" value="TPR-like_helical_dom_sf"/>
</dbReference>
<evidence type="ECO:0000313" key="4">
    <source>
        <dbReference type="EMBL" id="HIW87846.1"/>
    </source>
</evidence>
<evidence type="ECO:0000256" key="2">
    <source>
        <dbReference type="SAM" id="SignalP"/>
    </source>
</evidence>
<evidence type="ECO:0000313" key="5">
    <source>
        <dbReference type="Proteomes" id="UP000824267"/>
    </source>
</evidence>
<organism evidence="4 5">
    <name type="scientific">Candidatus Onthomorpha intestinigallinarum</name>
    <dbReference type="NCBI Taxonomy" id="2840880"/>
    <lineage>
        <taxon>Bacteria</taxon>
        <taxon>Pseudomonadati</taxon>
        <taxon>Bacteroidota</taxon>
        <taxon>Bacteroidia</taxon>
        <taxon>Bacteroidales</taxon>
        <taxon>Candidatus Onthomorpha</taxon>
    </lineage>
</organism>
<dbReference type="SUPFAM" id="SSF48452">
    <property type="entry name" value="TPR-like"/>
    <property type="match status" value="1"/>
</dbReference>
<dbReference type="Pfam" id="PF13525">
    <property type="entry name" value="YfiO"/>
    <property type="match status" value="1"/>
</dbReference>
<feature type="signal peptide" evidence="2">
    <location>
        <begin position="1"/>
        <end position="20"/>
    </location>
</feature>
<protein>
    <submittedName>
        <fullName evidence="4">Tetratricopeptide repeat protein</fullName>
    </submittedName>
</protein>
<feature type="chain" id="PRO_5039425078" evidence="2">
    <location>
        <begin position="21"/>
        <end position="176"/>
    </location>
</feature>
<evidence type="ECO:0000256" key="1">
    <source>
        <dbReference type="ARBA" id="ARBA00022729"/>
    </source>
</evidence>
<proteinExistence type="predicted"/>
<gene>
    <name evidence="4" type="ORF">IAC47_06195</name>
</gene>
<keyword evidence="1 2" id="KW-0732">Signal</keyword>
<evidence type="ECO:0000259" key="3">
    <source>
        <dbReference type="Pfam" id="PF13525"/>
    </source>
</evidence>
<accession>A0A9D1RGH9</accession>
<dbReference type="EMBL" id="DXGG01000194">
    <property type="protein sequence ID" value="HIW87846.1"/>
    <property type="molecule type" value="Genomic_DNA"/>
</dbReference>
<sequence length="176" mass="20424">MKHISVIVVLLSAAMLLSCGSGNEREKAQNVIKQMELSTFDYTQRMNAQKADSLVNMYSSYVNRFPEDTLCASYLFRAADILANRNKCMESVAMYERLIRDYPSSRYVEESYFLRGVVYSQVCLNKDKSRECFNEFISKYPQSRLVDDANGLMMMDTLSDEMEIIRKFEQMNSLNK</sequence>
<dbReference type="PROSITE" id="PS51257">
    <property type="entry name" value="PROKAR_LIPOPROTEIN"/>
    <property type="match status" value="1"/>
</dbReference>
<feature type="domain" description="Outer membrane lipoprotein BamD-like" evidence="3">
    <location>
        <begin position="85"/>
        <end position="160"/>
    </location>
</feature>
<reference evidence="4" key="1">
    <citation type="journal article" date="2021" name="PeerJ">
        <title>Extensive microbial diversity within the chicken gut microbiome revealed by metagenomics and culture.</title>
        <authorList>
            <person name="Gilroy R."/>
            <person name="Ravi A."/>
            <person name="Getino M."/>
            <person name="Pursley I."/>
            <person name="Horton D.L."/>
            <person name="Alikhan N.F."/>
            <person name="Baker D."/>
            <person name="Gharbi K."/>
            <person name="Hall N."/>
            <person name="Watson M."/>
            <person name="Adriaenssens E.M."/>
            <person name="Foster-Nyarko E."/>
            <person name="Jarju S."/>
            <person name="Secka A."/>
            <person name="Antonio M."/>
            <person name="Oren A."/>
            <person name="Chaudhuri R.R."/>
            <person name="La Ragione R."/>
            <person name="Hildebrand F."/>
            <person name="Pallen M.J."/>
        </authorList>
    </citation>
    <scope>NUCLEOTIDE SEQUENCE</scope>
    <source>
        <strain evidence="4">Gambia16-930</strain>
    </source>
</reference>
<reference evidence="4" key="2">
    <citation type="submission" date="2021-04" db="EMBL/GenBank/DDBJ databases">
        <authorList>
            <person name="Gilroy R."/>
        </authorList>
    </citation>
    <scope>NUCLEOTIDE SEQUENCE</scope>
    <source>
        <strain evidence="4">Gambia16-930</strain>
    </source>
</reference>
<name>A0A9D1RGH9_9BACT</name>
<dbReference type="Proteomes" id="UP000824267">
    <property type="component" value="Unassembled WGS sequence"/>
</dbReference>
<dbReference type="InterPro" id="IPR039565">
    <property type="entry name" value="BamD-like"/>
</dbReference>
<dbReference type="AlphaFoldDB" id="A0A9D1RGH9"/>
<dbReference type="Gene3D" id="1.25.40.10">
    <property type="entry name" value="Tetratricopeptide repeat domain"/>
    <property type="match status" value="1"/>
</dbReference>